<feature type="non-terminal residue" evidence="1">
    <location>
        <position position="1"/>
    </location>
</feature>
<name>D5P5F6_9MYCO</name>
<dbReference type="Proteomes" id="UP000003653">
    <property type="component" value="Unassembled WGS sequence"/>
</dbReference>
<protein>
    <submittedName>
        <fullName evidence="1">Uncharacterized protein</fullName>
    </submittedName>
</protein>
<dbReference type="RefSeq" id="WP_007172424.1">
    <property type="nucleotide sequence ID" value="NZ_GG770563.1"/>
</dbReference>
<dbReference type="AlphaFoldDB" id="D5P5F6"/>
<sequence>NIMDHEFELAFNLVDEAAGRIQDQQYGITRILFHNHGDIGLTTVHDYTRESGHRLVLFATDAHGQMAAVEATAPDLNTEPHTRILKVRASELTFHAVPGHDWSYRAAHAGHTCTLTAGIGDQPMWTVTVDNQPSVVHEDLDTALDHIAAAALLAA</sequence>
<organism evidence="1 2">
    <name type="scientific">Mycobacterium parascrofulaceum ATCC BAA-614</name>
    <dbReference type="NCBI Taxonomy" id="525368"/>
    <lineage>
        <taxon>Bacteria</taxon>
        <taxon>Bacillati</taxon>
        <taxon>Actinomycetota</taxon>
        <taxon>Actinomycetes</taxon>
        <taxon>Mycobacteriales</taxon>
        <taxon>Mycobacteriaceae</taxon>
        <taxon>Mycobacterium</taxon>
        <taxon>Mycobacterium simiae complex</taxon>
    </lineage>
</organism>
<proteinExistence type="predicted"/>
<gene>
    <name evidence="1" type="ORF">HMPREF0591_1400</name>
</gene>
<dbReference type="EMBL" id="ADNV01000099">
    <property type="protein sequence ID" value="EFG78692.1"/>
    <property type="molecule type" value="Genomic_DNA"/>
</dbReference>
<dbReference type="HOGENOM" id="CLU_1690487_0_0_11"/>
<reference evidence="1 2" key="1">
    <citation type="submission" date="2010-04" db="EMBL/GenBank/DDBJ databases">
        <authorList>
            <person name="Muzny D."/>
            <person name="Qin X."/>
            <person name="Deng J."/>
            <person name="Jiang H."/>
            <person name="Liu Y."/>
            <person name="Qu J."/>
            <person name="Song X.-Z."/>
            <person name="Zhang L."/>
            <person name="Thornton R."/>
            <person name="Coyle M."/>
            <person name="Francisco L."/>
            <person name="Jackson L."/>
            <person name="Javaid M."/>
            <person name="Korchina V."/>
            <person name="Kovar C."/>
            <person name="Mata R."/>
            <person name="Mathew T."/>
            <person name="Ngo R."/>
            <person name="Nguyen L."/>
            <person name="Nguyen N."/>
            <person name="Okwuonu G."/>
            <person name="Ongeri F."/>
            <person name="Pham C."/>
            <person name="Simmons D."/>
            <person name="Wilczek-Boney K."/>
            <person name="Hale W."/>
            <person name="Jakkamsetti A."/>
            <person name="Pham P."/>
            <person name="Ruth R."/>
            <person name="San Lucas F."/>
            <person name="Warren J."/>
            <person name="Zhang J."/>
            <person name="Zhao Z."/>
            <person name="Zhou C."/>
            <person name="Zhu D."/>
            <person name="Lee S."/>
            <person name="Bess C."/>
            <person name="Blankenburg K."/>
            <person name="Forbes L."/>
            <person name="Fu Q."/>
            <person name="Gubbala S."/>
            <person name="Hirani K."/>
            <person name="Jayaseelan J.C."/>
            <person name="Lara F."/>
            <person name="Munidasa M."/>
            <person name="Palculict T."/>
            <person name="Patil S."/>
            <person name="Pu L.-L."/>
            <person name="Saada N."/>
            <person name="Tang L."/>
            <person name="Weissenberger G."/>
            <person name="Zhu Y."/>
            <person name="Hemphill L."/>
            <person name="Shang Y."/>
            <person name="Youmans B."/>
            <person name="Ayvaz T."/>
            <person name="Ross M."/>
            <person name="Santibanez J."/>
            <person name="Aqrawi P."/>
            <person name="Gross S."/>
            <person name="Joshi V."/>
            <person name="Fowler G."/>
            <person name="Nazareth L."/>
            <person name="Reid J."/>
            <person name="Worley K."/>
            <person name="Petrosino J."/>
            <person name="Highlander S."/>
            <person name="Gibbs R."/>
        </authorList>
    </citation>
    <scope>NUCLEOTIDE SEQUENCE [LARGE SCALE GENOMIC DNA]</scope>
    <source>
        <strain evidence="1 2">ATCC BAA-614</strain>
    </source>
</reference>
<accession>D5P5F6</accession>
<evidence type="ECO:0000313" key="2">
    <source>
        <dbReference type="Proteomes" id="UP000003653"/>
    </source>
</evidence>
<evidence type="ECO:0000313" key="1">
    <source>
        <dbReference type="EMBL" id="EFG78692.1"/>
    </source>
</evidence>
<dbReference type="eggNOG" id="ENOG5031XP8">
    <property type="taxonomic scope" value="Bacteria"/>
</dbReference>
<keyword evidence="2" id="KW-1185">Reference proteome</keyword>
<comment type="caution">
    <text evidence="1">The sequence shown here is derived from an EMBL/GenBank/DDBJ whole genome shotgun (WGS) entry which is preliminary data.</text>
</comment>